<evidence type="ECO:0000313" key="3">
    <source>
        <dbReference type="Proteomes" id="UP000478417"/>
    </source>
</evidence>
<name>A0A6B2M4S1_9BACT</name>
<dbReference type="GO" id="GO:0003677">
    <property type="term" value="F:DNA binding"/>
    <property type="evidence" value="ECO:0007669"/>
    <property type="project" value="InterPro"/>
</dbReference>
<dbReference type="InterPro" id="IPR036515">
    <property type="entry name" value="Transposase_17_sf"/>
</dbReference>
<proteinExistence type="predicted"/>
<dbReference type="Pfam" id="PF01797">
    <property type="entry name" value="Y1_Tnp"/>
    <property type="match status" value="1"/>
</dbReference>
<dbReference type="Gene3D" id="3.30.70.1290">
    <property type="entry name" value="Transposase IS200-like"/>
    <property type="match status" value="1"/>
</dbReference>
<reference evidence="2 3" key="1">
    <citation type="submission" date="2020-02" db="EMBL/GenBank/DDBJ databases">
        <title>Albibacoteraceae fam. nov., the first described family within the subdivision 4 Verrucomicrobia.</title>
        <authorList>
            <person name="Xi F."/>
        </authorList>
    </citation>
    <scope>NUCLEOTIDE SEQUENCE [LARGE SCALE GENOMIC DNA]</scope>
    <source>
        <strain evidence="2 3">CK1056</strain>
    </source>
</reference>
<dbReference type="GO" id="GO:0006313">
    <property type="term" value="P:DNA transposition"/>
    <property type="evidence" value="ECO:0007669"/>
    <property type="project" value="InterPro"/>
</dbReference>
<accession>A0A6B2M4S1</accession>
<gene>
    <name evidence="2" type="ORF">G0Q06_11485</name>
</gene>
<organism evidence="2 3">
    <name type="scientific">Oceanipulchritudo coccoides</name>
    <dbReference type="NCBI Taxonomy" id="2706888"/>
    <lineage>
        <taxon>Bacteria</taxon>
        <taxon>Pseudomonadati</taxon>
        <taxon>Verrucomicrobiota</taxon>
        <taxon>Opitutia</taxon>
        <taxon>Puniceicoccales</taxon>
        <taxon>Oceanipulchritudinaceae</taxon>
        <taxon>Oceanipulchritudo</taxon>
    </lineage>
</organism>
<dbReference type="InterPro" id="IPR002686">
    <property type="entry name" value="Transposase_17"/>
</dbReference>
<dbReference type="Proteomes" id="UP000478417">
    <property type="component" value="Unassembled WGS sequence"/>
</dbReference>
<evidence type="ECO:0000259" key="1">
    <source>
        <dbReference type="SMART" id="SM01321"/>
    </source>
</evidence>
<protein>
    <submittedName>
        <fullName evidence="2">Transposase</fullName>
    </submittedName>
</protein>
<keyword evidence="3" id="KW-1185">Reference proteome</keyword>
<evidence type="ECO:0000313" key="2">
    <source>
        <dbReference type="EMBL" id="NDV63077.1"/>
    </source>
</evidence>
<dbReference type="AlphaFoldDB" id="A0A6B2M4S1"/>
<dbReference type="PANTHER" id="PTHR34322">
    <property type="entry name" value="TRANSPOSASE, Y1_TNP DOMAIN-CONTAINING"/>
    <property type="match status" value="1"/>
</dbReference>
<dbReference type="PANTHER" id="PTHR34322:SF2">
    <property type="entry name" value="TRANSPOSASE IS200-LIKE DOMAIN-CONTAINING PROTEIN"/>
    <property type="match status" value="1"/>
</dbReference>
<feature type="domain" description="Transposase IS200-like" evidence="1">
    <location>
        <begin position="43"/>
        <end position="152"/>
    </location>
</feature>
<sequence>MMYNWKSYTLQEKQHILKLRMLSGYPAHEIPHFHDGCSGYFSITSSNYFHQKIMGSSSKRMTEFLDELFQCVSAVDFQIHAYCLLPNHYHLLVEGDRVERLRKSIGLLHGRSSYYWNGEDNTRGRKVWYRTFDRLIHTQRHFYTTLNYLHYNPVKDGYCTKMTEWPWSSVKAFVKEVGRKKAAEIWQAYPPAESHLKELLQ</sequence>
<dbReference type="GO" id="GO:0004803">
    <property type="term" value="F:transposase activity"/>
    <property type="evidence" value="ECO:0007669"/>
    <property type="project" value="InterPro"/>
</dbReference>
<comment type="caution">
    <text evidence="2">The sequence shown here is derived from an EMBL/GenBank/DDBJ whole genome shotgun (WGS) entry which is preliminary data.</text>
</comment>
<dbReference type="EMBL" id="JAAGNX010000003">
    <property type="protein sequence ID" value="NDV63077.1"/>
    <property type="molecule type" value="Genomic_DNA"/>
</dbReference>
<dbReference type="SUPFAM" id="SSF143422">
    <property type="entry name" value="Transposase IS200-like"/>
    <property type="match status" value="1"/>
</dbReference>
<dbReference type="SMART" id="SM01321">
    <property type="entry name" value="Y1_Tnp"/>
    <property type="match status" value="1"/>
</dbReference>